<comment type="caution">
    <text evidence="1">The sequence shown here is derived from an EMBL/GenBank/DDBJ whole genome shotgun (WGS) entry which is preliminary data.</text>
</comment>
<keyword evidence="2" id="KW-1185">Reference proteome</keyword>
<reference evidence="1 2" key="1">
    <citation type="submission" date="2019-10" db="EMBL/GenBank/DDBJ databases">
        <title>Assembly and Annotation for the nematode Trichostrongylus colubriformis.</title>
        <authorList>
            <person name="Martin J."/>
        </authorList>
    </citation>
    <scope>NUCLEOTIDE SEQUENCE [LARGE SCALE GENOMIC DNA]</scope>
    <source>
        <strain evidence="1">G859</strain>
        <tissue evidence="1">Whole worm</tissue>
    </source>
</reference>
<organism evidence="1 2">
    <name type="scientific">Trichostrongylus colubriformis</name>
    <name type="common">Black scour worm</name>
    <dbReference type="NCBI Taxonomy" id="6319"/>
    <lineage>
        <taxon>Eukaryota</taxon>
        <taxon>Metazoa</taxon>
        <taxon>Ecdysozoa</taxon>
        <taxon>Nematoda</taxon>
        <taxon>Chromadorea</taxon>
        <taxon>Rhabditida</taxon>
        <taxon>Rhabditina</taxon>
        <taxon>Rhabditomorpha</taxon>
        <taxon>Strongyloidea</taxon>
        <taxon>Trichostrongylidae</taxon>
        <taxon>Trichostrongylus</taxon>
    </lineage>
</organism>
<dbReference type="EMBL" id="WIXE01001327">
    <property type="protein sequence ID" value="KAK5985805.1"/>
    <property type="molecule type" value="Genomic_DNA"/>
</dbReference>
<name>A0AAN8G454_TRICO</name>
<dbReference type="AlphaFoldDB" id="A0AAN8G454"/>
<sequence>MDASVTSSALCKQSQAIFMQEMLSNFAGNPFPSDHYNDIRSEAISTALKEEQNCENALVAREEQSNKINHLSDEIDIELVELARNLLTKKEMLTSNLHAIRSVLSTGNLTAEQLNAKKDRVKPLELKRIYVQQLLNDCERIKRGDGAY</sequence>
<proteinExistence type="predicted"/>
<protein>
    <submittedName>
        <fullName evidence="1">Uncharacterized protein</fullName>
    </submittedName>
</protein>
<accession>A0AAN8G454</accession>
<evidence type="ECO:0000313" key="2">
    <source>
        <dbReference type="Proteomes" id="UP001331761"/>
    </source>
</evidence>
<gene>
    <name evidence="1" type="ORF">GCK32_005915</name>
</gene>
<dbReference type="Proteomes" id="UP001331761">
    <property type="component" value="Unassembled WGS sequence"/>
</dbReference>
<evidence type="ECO:0000313" key="1">
    <source>
        <dbReference type="EMBL" id="KAK5985805.1"/>
    </source>
</evidence>